<dbReference type="OrthoDB" id="423807at2759"/>
<feature type="region of interest" description="Disordered" evidence="6">
    <location>
        <begin position="57"/>
        <end position="97"/>
    </location>
</feature>
<dbReference type="STRING" id="102285.A0A0R3T7R4"/>
<dbReference type="InterPro" id="IPR051843">
    <property type="entry name" value="CPA1_transporter"/>
</dbReference>
<keyword evidence="5 7" id="KW-0472">Membrane</keyword>
<feature type="region of interest" description="Disordered" evidence="6">
    <location>
        <begin position="208"/>
        <end position="228"/>
    </location>
</feature>
<dbReference type="GO" id="GO:0015297">
    <property type="term" value="F:antiporter activity"/>
    <property type="evidence" value="ECO:0007669"/>
    <property type="project" value="InterPro"/>
</dbReference>
<dbReference type="InterPro" id="IPR006153">
    <property type="entry name" value="Cation/H_exchanger_TM"/>
</dbReference>
<organism evidence="11">
    <name type="scientific">Rodentolepis nana</name>
    <name type="common">Dwarf tapeworm</name>
    <name type="synonym">Hymenolepis nana</name>
    <dbReference type="NCBI Taxonomy" id="102285"/>
    <lineage>
        <taxon>Eukaryota</taxon>
        <taxon>Metazoa</taxon>
        <taxon>Spiralia</taxon>
        <taxon>Lophotrochozoa</taxon>
        <taxon>Platyhelminthes</taxon>
        <taxon>Cestoda</taxon>
        <taxon>Eucestoda</taxon>
        <taxon>Cyclophyllidea</taxon>
        <taxon>Hymenolepididae</taxon>
        <taxon>Rodentolepis</taxon>
    </lineage>
</organism>
<dbReference type="GO" id="GO:1902600">
    <property type="term" value="P:proton transmembrane transport"/>
    <property type="evidence" value="ECO:0007669"/>
    <property type="project" value="InterPro"/>
</dbReference>
<comment type="subcellular location">
    <subcellularLocation>
        <location evidence="1">Membrane</location>
        <topology evidence="1">Multi-pass membrane protein</topology>
    </subcellularLocation>
</comment>
<proteinExistence type="inferred from homology"/>
<dbReference type="PANTHER" id="PTHR31102:SF1">
    <property type="entry name" value="CATION_H+ EXCHANGER DOMAIN-CONTAINING PROTEIN"/>
    <property type="match status" value="1"/>
</dbReference>
<evidence type="ECO:0000256" key="5">
    <source>
        <dbReference type="ARBA" id="ARBA00023136"/>
    </source>
</evidence>
<dbReference type="PANTHER" id="PTHR31102">
    <property type="match status" value="1"/>
</dbReference>
<keyword evidence="4 7" id="KW-1133">Transmembrane helix</keyword>
<feature type="transmembrane region" description="Helical" evidence="7">
    <location>
        <begin position="360"/>
        <end position="387"/>
    </location>
</feature>
<feature type="compositionally biased region" description="Polar residues" evidence="6">
    <location>
        <begin position="438"/>
        <end position="455"/>
    </location>
</feature>
<evidence type="ECO:0000313" key="11">
    <source>
        <dbReference type="WBParaSite" id="HNAJ_0000310201-mRNA-1"/>
    </source>
</evidence>
<feature type="transmembrane region" description="Helical" evidence="7">
    <location>
        <begin position="288"/>
        <end position="309"/>
    </location>
</feature>
<feature type="compositionally biased region" description="Polar residues" evidence="6">
    <location>
        <begin position="405"/>
        <end position="419"/>
    </location>
</feature>
<feature type="region of interest" description="Disordered" evidence="6">
    <location>
        <begin position="391"/>
        <end position="455"/>
    </location>
</feature>
<protein>
    <submittedName>
        <fullName evidence="11">Na_H_Exchanger domain-containing protein</fullName>
    </submittedName>
</protein>
<evidence type="ECO:0000256" key="7">
    <source>
        <dbReference type="SAM" id="Phobius"/>
    </source>
</evidence>
<gene>
    <name evidence="9" type="ORF">HNAJ_LOCUS3101</name>
</gene>
<dbReference type="GO" id="GO:0016020">
    <property type="term" value="C:membrane"/>
    <property type="evidence" value="ECO:0007669"/>
    <property type="project" value="UniProtKB-SubCell"/>
</dbReference>
<dbReference type="AlphaFoldDB" id="A0A0R3T7R4"/>
<feature type="transmembrane region" description="Helical" evidence="7">
    <location>
        <begin position="321"/>
        <end position="340"/>
    </location>
</feature>
<dbReference type="EMBL" id="UZAE01001707">
    <property type="protein sequence ID" value="VDN98960.1"/>
    <property type="molecule type" value="Genomic_DNA"/>
</dbReference>
<feature type="compositionally biased region" description="Basic and acidic residues" evidence="6">
    <location>
        <begin position="421"/>
        <end position="436"/>
    </location>
</feature>
<evidence type="ECO:0000256" key="4">
    <source>
        <dbReference type="ARBA" id="ARBA00022989"/>
    </source>
</evidence>
<reference evidence="9 10" key="2">
    <citation type="submission" date="2018-11" db="EMBL/GenBank/DDBJ databases">
        <authorList>
            <consortium name="Pathogen Informatics"/>
        </authorList>
    </citation>
    <scope>NUCLEOTIDE SEQUENCE [LARGE SCALE GENOMIC DNA]</scope>
</reference>
<evidence type="ECO:0000259" key="8">
    <source>
        <dbReference type="Pfam" id="PF00999"/>
    </source>
</evidence>
<evidence type="ECO:0000313" key="9">
    <source>
        <dbReference type="EMBL" id="VDN98960.1"/>
    </source>
</evidence>
<comment type="similarity">
    <text evidence="2">Belongs to the monovalent cation:proton antiporter 1 (CPA1) transporter (TC 2.A.36) family.</text>
</comment>
<keyword evidence="10" id="KW-1185">Reference proteome</keyword>
<keyword evidence="3 7" id="KW-0812">Transmembrane</keyword>
<evidence type="ECO:0000256" key="3">
    <source>
        <dbReference type="ARBA" id="ARBA00022692"/>
    </source>
</evidence>
<evidence type="ECO:0000256" key="1">
    <source>
        <dbReference type="ARBA" id="ARBA00004141"/>
    </source>
</evidence>
<name>A0A0R3T7R4_RODNA</name>
<evidence type="ECO:0000313" key="10">
    <source>
        <dbReference type="Proteomes" id="UP000278807"/>
    </source>
</evidence>
<feature type="transmembrane region" description="Helical" evidence="7">
    <location>
        <begin position="257"/>
        <end position="276"/>
    </location>
</feature>
<feature type="transmembrane region" description="Helical" evidence="7">
    <location>
        <begin position="20"/>
        <end position="38"/>
    </location>
</feature>
<feature type="region of interest" description="Disordered" evidence="6">
    <location>
        <begin position="125"/>
        <end position="192"/>
    </location>
</feature>
<dbReference type="WBParaSite" id="HNAJ_0000310201-mRNA-1">
    <property type="protein sequence ID" value="HNAJ_0000310201-mRNA-1"/>
    <property type="gene ID" value="HNAJ_0000310201"/>
</dbReference>
<evidence type="ECO:0000256" key="6">
    <source>
        <dbReference type="SAM" id="MobiDB-lite"/>
    </source>
</evidence>
<reference evidence="11" key="1">
    <citation type="submission" date="2017-02" db="UniProtKB">
        <authorList>
            <consortium name="WormBaseParasite"/>
        </authorList>
    </citation>
    <scope>IDENTIFICATION</scope>
</reference>
<sequence>MLLYGISVASIIGTLKIDLPGAGALCCLICALCCSYGWQHGMPWRFKNSNPEAVGLTRDSHNADHNYSGKDSVDFDAEYSERKRKQDSGESEEISQFGPATMHHEYYRQHLRMLRKLLKKSGGVAGSKNALATVSRGSRRFSLPEPKPDYEEEEFDEMMDKKRRTNLTRSLSASRPPHSRSPRNRTTSDSFQTDLNVDVVNEDSSNVYATTSNAPSKSRGARRRFRTTSEEQAYAEKVERFELAKAKGHECLKVMRNFVSTCWWFVQPLLFCLIGADIPVEKLKTDVILKGIASILIAVFFRLLGSFLAVLPSKMNMKERLFVAIAWIPKATVQAAIGPLALDAARKFGDPDQIRWGEEIITLAALSIIITAPTAAFLIPLVAPYLLKQSVPDPSTPRPRSDSPNDNYPMNEIRTQNAIVSDKKTTKEVEHNDEVFRQTPNPENAVVSATQETVL</sequence>
<dbReference type="Proteomes" id="UP000278807">
    <property type="component" value="Unassembled WGS sequence"/>
</dbReference>
<dbReference type="Pfam" id="PF00999">
    <property type="entry name" value="Na_H_Exchanger"/>
    <property type="match status" value="1"/>
</dbReference>
<accession>A0A0R3T7R4</accession>
<evidence type="ECO:0000256" key="2">
    <source>
        <dbReference type="ARBA" id="ARBA00007367"/>
    </source>
</evidence>
<feature type="domain" description="Cation/H+ exchanger transmembrane" evidence="8">
    <location>
        <begin position="258"/>
        <end position="375"/>
    </location>
</feature>
<feature type="compositionally biased region" description="Basic and acidic residues" evidence="6">
    <location>
        <begin position="58"/>
        <end position="88"/>
    </location>
</feature>